<organism evidence="1 2">
    <name type="scientific">Sulfitobacter sediminilitoris</name>
    <dbReference type="NCBI Taxonomy" id="2698830"/>
    <lineage>
        <taxon>Bacteria</taxon>
        <taxon>Pseudomonadati</taxon>
        <taxon>Pseudomonadota</taxon>
        <taxon>Alphaproteobacteria</taxon>
        <taxon>Rhodobacterales</taxon>
        <taxon>Roseobacteraceae</taxon>
        <taxon>Sulfitobacter</taxon>
    </lineage>
</organism>
<dbReference type="RefSeq" id="WP_164354925.1">
    <property type="nucleotide sequence ID" value="NZ_JAABNT010000011.1"/>
</dbReference>
<evidence type="ECO:0000313" key="1">
    <source>
        <dbReference type="EMBL" id="NEK24002.1"/>
    </source>
</evidence>
<dbReference type="PROSITE" id="PS51257">
    <property type="entry name" value="PROKAR_LIPOPROTEIN"/>
    <property type="match status" value="1"/>
</dbReference>
<dbReference type="Proteomes" id="UP000468591">
    <property type="component" value="Unassembled WGS sequence"/>
</dbReference>
<reference evidence="1 2" key="1">
    <citation type="submission" date="2020-01" db="EMBL/GenBank/DDBJ databases">
        <title>Sulfitobacter sediminilitoris sp. nov., isolated from a tidal flat.</title>
        <authorList>
            <person name="Park S."/>
            <person name="Yoon J.-H."/>
        </authorList>
    </citation>
    <scope>NUCLEOTIDE SEQUENCE [LARGE SCALE GENOMIC DNA]</scope>
    <source>
        <strain evidence="1 2">JBTF-M27</strain>
    </source>
</reference>
<dbReference type="AlphaFoldDB" id="A0A6P0CCW9"/>
<accession>A0A6P0CCW9</accession>
<comment type="caution">
    <text evidence="1">The sequence shown here is derived from an EMBL/GenBank/DDBJ whole genome shotgun (WGS) entry which is preliminary data.</text>
</comment>
<proteinExistence type="predicted"/>
<keyword evidence="2" id="KW-1185">Reference proteome</keyword>
<protein>
    <submittedName>
        <fullName evidence="1">Uncharacterized protein</fullName>
    </submittedName>
</protein>
<name>A0A6P0CCW9_9RHOB</name>
<dbReference type="EMBL" id="JAABNT010000011">
    <property type="protein sequence ID" value="NEK24002.1"/>
    <property type="molecule type" value="Genomic_DNA"/>
</dbReference>
<evidence type="ECO:0000313" key="2">
    <source>
        <dbReference type="Proteomes" id="UP000468591"/>
    </source>
</evidence>
<sequence>MRWVLAVLIAAGVAACGADGEPVIPTRDATITLTDNGMSAHTRVGVSKGPLTVTLGVGL</sequence>
<gene>
    <name evidence="1" type="ORF">GV827_16550</name>
</gene>